<evidence type="ECO:0000256" key="1">
    <source>
        <dbReference type="ARBA" id="ARBA00012506"/>
    </source>
</evidence>
<keyword evidence="2" id="KW-0479">Metal-binding</keyword>
<dbReference type="InterPro" id="IPR051094">
    <property type="entry name" value="Diverse_Catalytic_Enzymes"/>
</dbReference>
<dbReference type="InterPro" id="IPR006674">
    <property type="entry name" value="HD_domain"/>
</dbReference>
<dbReference type="PROSITE" id="PS51831">
    <property type="entry name" value="HD"/>
    <property type="match status" value="1"/>
</dbReference>
<name>A0ABU4WAA3_9FUSO</name>
<accession>A0ABU4WAA3</accession>
<keyword evidence="5" id="KW-0408">Iron</keyword>
<reference evidence="9" key="1">
    <citation type="submission" date="2023-07" db="EMBL/GenBank/DDBJ databases">
        <authorList>
            <person name="Colorado M.A."/>
            <person name="Villamil L.M."/>
            <person name="Melo J.F."/>
            <person name="Rodriguez J.A."/>
            <person name="Ruiz R.Y."/>
        </authorList>
    </citation>
    <scope>NUCLEOTIDE SEQUENCE [LARGE SCALE GENOMIC DNA]</scope>
    <source>
        <strain evidence="9">C33</strain>
    </source>
</reference>
<dbReference type="InterPro" id="IPR005249">
    <property type="entry name" value="YqeK"/>
</dbReference>
<dbReference type="InterPro" id="IPR003607">
    <property type="entry name" value="HD/PDEase_dom"/>
</dbReference>
<dbReference type="Pfam" id="PF01966">
    <property type="entry name" value="HD"/>
    <property type="match status" value="1"/>
</dbReference>
<keyword evidence="4 8" id="KW-0378">Hydrolase</keyword>
<feature type="domain" description="HD" evidence="7">
    <location>
        <begin position="18"/>
        <end position="133"/>
    </location>
</feature>
<comment type="caution">
    <text evidence="8">The sequence shown here is derived from an EMBL/GenBank/DDBJ whole genome shotgun (WGS) entry which is preliminary data.</text>
</comment>
<protein>
    <recommendedName>
        <fullName evidence="1">bis(5'-nucleosyl)-tetraphosphatase (symmetrical)</fullName>
        <ecNumber evidence="1">3.6.1.41</ecNumber>
    </recommendedName>
</protein>
<dbReference type="Proteomes" id="UP001279681">
    <property type="component" value="Unassembled WGS sequence"/>
</dbReference>
<dbReference type="Gene3D" id="1.10.3210.10">
    <property type="entry name" value="Hypothetical protein af1432"/>
    <property type="match status" value="1"/>
</dbReference>
<dbReference type="RefSeq" id="WP_320313864.1">
    <property type="nucleotide sequence ID" value="NZ_JAVIKH010000010.1"/>
</dbReference>
<dbReference type="CDD" id="cd00077">
    <property type="entry name" value="HDc"/>
    <property type="match status" value="1"/>
</dbReference>
<dbReference type="PANTHER" id="PTHR35795">
    <property type="entry name" value="SLR1885 PROTEIN"/>
    <property type="match status" value="1"/>
</dbReference>
<dbReference type="SUPFAM" id="SSF109604">
    <property type="entry name" value="HD-domain/PDEase-like"/>
    <property type="match status" value="1"/>
</dbReference>
<evidence type="ECO:0000256" key="4">
    <source>
        <dbReference type="ARBA" id="ARBA00022801"/>
    </source>
</evidence>
<evidence type="ECO:0000313" key="8">
    <source>
        <dbReference type="EMBL" id="MDX8336463.1"/>
    </source>
</evidence>
<dbReference type="PANTHER" id="PTHR35795:SF1">
    <property type="entry name" value="BIS(5'-NUCLEOSYL)-TETRAPHOSPHATASE, SYMMETRICAL"/>
    <property type="match status" value="1"/>
</dbReference>
<evidence type="ECO:0000256" key="5">
    <source>
        <dbReference type="ARBA" id="ARBA00023004"/>
    </source>
</evidence>
<evidence type="ECO:0000313" key="9">
    <source>
        <dbReference type="Proteomes" id="UP001279681"/>
    </source>
</evidence>
<evidence type="ECO:0000256" key="6">
    <source>
        <dbReference type="ARBA" id="ARBA00049417"/>
    </source>
</evidence>
<proteinExistence type="predicted"/>
<evidence type="ECO:0000259" key="7">
    <source>
        <dbReference type="PROSITE" id="PS51831"/>
    </source>
</evidence>
<dbReference type="NCBIfam" id="TIGR00488">
    <property type="entry name" value="bis(5'-nucleosyl)-tetraphosphatase (symmetrical) YqeK"/>
    <property type="match status" value="1"/>
</dbReference>
<keyword evidence="9" id="KW-1185">Reference proteome</keyword>
<comment type="catalytic activity">
    <reaction evidence="6">
        <text>P(1),P(4)-bis(5'-adenosyl) tetraphosphate + H2O = 2 ADP + 2 H(+)</text>
        <dbReference type="Rhea" id="RHEA:24252"/>
        <dbReference type="ChEBI" id="CHEBI:15377"/>
        <dbReference type="ChEBI" id="CHEBI:15378"/>
        <dbReference type="ChEBI" id="CHEBI:58141"/>
        <dbReference type="ChEBI" id="CHEBI:456216"/>
        <dbReference type="EC" id="3.6.1.41"/>
    </reaction>
</comment>
<organism evidence="8 9">
    <name type="scientific">Candidatus Cetobacterium colombiensis</name>
    <dbReference type="NCBI Taxonomy" id="3073100"/>
    <lineage>
        <taxon>Bacteria</taxon>
        <taxon>Fusobacteriati</taxon>
        <taxon>Fusobacteriota</taxon>
        <taxon>Fusobacteriia</taxon>
        <taxon>Fusobacteriales</taxon>
        <taxon>Fusobacteriaceae</taxon>
        <taxon>Cetobacterium</taxon>
    </lineage>
</organism>
<evidence type="ECO:0000256" key="3">
    <source>
        <dbReference type="ARBA" id="ARBA00022741"/>
    </source>
</evidence>
<gene>
    <name evidence="8" type="primary">yqeK</name>
    <name evidence="8" type="ORF">RFV38_08145</name>
</gene>
<dbReference type="EMBL" id="JAVIKH010000010">
    <property type="protein sequence ID" value="MDX8336463.1"/>
    <property type="molecule type" value="Genomic_DNA"/>
</dbReference>
<dbReference type="GO" id="GO:0008803">
    <property type="term" value="F:bis(5'-nucleosyl)-tetraphosphatase (symmetrical) activity"/>
    <property type="evidence" value="ECO:0007669"/>
    <property type="project" value="UniProtKB-EC"/>
</dbReference>
<keyword evidence="3" id="KW-0547">Nucleotide-binding</keyword>
<sequence length="194" mass="22666">MDINFLKKELSSILSKKRYEHSIRVLETAIELAKIYNIDLEKVAIAAILHDFAKEFKRDELVSISKNFFKEETEDYLDNIEILHSYAGTYIAKNKFNINDSDILNAIKYHTTGRKNMSLIEKIVYIADAIEPKRDYPHVKKIRELAFKNLDKAILVEVNNKIEYLVNENLVIHINSIEMRNWLLKNKLIGGNKL</sequence>
<evidence type="ECO:0000256" key="2">
    <source>
        <dbReference type="ARBA" id="ARBA00022723"/>
    </source>
</evidence>
<dbReference type="SMART" id="SM00471">
    <property type="entry name" value="HDc"/>
    <property type="match status" value="1"/>
</dbReference>
<dbReference type="EC" id="3.6.1.41" evidence="1"/>